<dbReference type="OrthoDB" id="8453299at2"/>
<proteinExistence type="predicted"/>
<dbReference type="EMBL" id="QWDD01000001">
    <property type="protein sequence ID" value="RNJ48265.1"/>
    <property type="molecule type" value="Genomic_DNA"/>
</dbReference>
<accession>A0A3M9XKG1</accession>
<reference evidence="1 2" key="1">
    <citation type="submission" date="2018-08" db="EMBL/GenBank/DDBJ databases">
        <title>Genome sequence of Methylocystis hirsuta CSC1, a methanotroph able to accumulate PHAs.</title>
        <authorList>
            <person name="Bordel S."/>
            <person name="Rodriguez E."/>
            <person name="Gancedo J."/>
            <person name="Munoz R."/>
        </authorList>
    </citation>
    <scope>NUCLEOTIDE SEQUENCE [LARGE SCALE GENOMIC DNA]</scope>
    <source>
        <strain evidence="1 2">CSC1</strain>
    </source>
</reference>
<dbReference type="AlphaFoldDB" id="A0A3M9XKG1"/>
<protein>
    <submittedName>
        <fullName evidence="1">Uncharacterized protein</fullName>
    </submittedName>
</protein>
<sequence length="111" mass="12372">MERQMDFDRVSRESLIHHLRDALPLSARPRPALLAFLRARGAIGRSAPRLVVVDIFDAGGAQGLMCRFEIAGETDASSFVAQLTQLALDRRHPLAQRLAERRRRAQRTGAA</sequence>
<evidence type="ECO:0000313" key="1">
    <source>
        <dbReference type="EMBL" id="RNJ48265.1"/>
    </source>
</evidence>
<comment type="caution">
    <text evidence="1">The sequence shown here is derived from an EMBL/GenBank/DDBJ whole genome shotgun (WGS) entry which is preliminary data.</text>
</comment>
<name>A0A3M9XKG1_9HYPH</name>
<gene>
    <name evidence="1" type="ORF">D1O30_00140</name>
</gene>
<evidence type="ECO:0000313" key="2">
    <source>
        <dbReference type="Proteomes" id="UP000268623"/>
    </source>
</evidence>
<dbReference type="Proteomes" id="UP000268623">
    <property type="component" value="Unassembled WGS sequence"/>
</dbReference>
<organism evidence="1 2">
    <name type="scientific">Methylocystis hirsuta</name>
    <dbReference type="NCBI Taxonomy" id="369798"/>
    <lineage>
        <taxon>Bacteria</taxon>
        <taxon>Pseudomonadati</taxon>
        <taxon>Pseudomonadota</taxon>
        <taxon>Alphaproteobacteria</taxon>
        <taxon>Hyphomicrobiales</taxon>
        <taxon>Methylocystaceae</taxon>
        <taxon>Methylocystis</taxon>
    </lineage>
</organism>
<keyword evidence="2" id="KW-1185">Reference proteome</keyword>